<protein>
    <recommendedName>
        <fullName evidence="3">F-box domain-containing protein</fullName>
    </recommendedName>
</protein>
<evidence type="ECO:0000313" key="2">
    <source>
        <dbReference type="Proteomes" id="UP000604825"/>
    </source>
</evidence>
<dbReference type="InterPro" id="IPR053197">
    <property type="entry name" value="F-box_SCFL_complex_component"/>
</dbReference>
<dbReference type="PANTHER" id="PTHR34223">
    <property type="entry name" value="OS11G0201299 PROTEIN"/>
    <property type="match status" value="1"/>
</dbReference>
<dbReference type="Proteomes" id="UP000604825">
    <property type="component" value="Unassembled WGS sequence"/>
</dbReference>
<proteinExistence type="predicted"/>
<evidence type="ECO:0008006" key="3">
    <source>
        <dbReference type="Google" id="ProtNLM"/>
    </source>
</evidence>
<evidence type="ECO:0000313" key="1">
    <source>
        <dbReference type="EMBL" id="CAD6257658.1"/>
    </source>
</evidence>
<dbReference type="PANTHER" id="PTHR34223:SF80">
    <property type="entry name" value="OS11G0205900 PROTEIN"/>
    <property type="match status" value="1"/>
</dbReference>
<dbReference type="InterPro" id="IPR036047">
    <property type="entry name" value="F-box-like_dom_sf"/>
</dbReference>
<dbReference type="AlphaFoldDB" id="A0A811QEH9"/>
<dbReference type="EMBL" id="CAJGYO010000010">
    <property type="protein sequence ID" value="CAD6257658.1"/>
    <property type="molecule type" value="Genomic_DNA"/>
</dbReference>
<name>A0A811QEH9_9POAL</name>
<accession>A0A811QEH9</accession>
<keyword evidence="2" id="KW-1185">Reference proteome</keyword>
<dbReference type="SUPFAM" id="SSF81383">
    <property type="entry name" value="F-box domain"/>
    <property type="match status" value="1"/>
</dbReference>
<dbReference type="OrthoDB" id="692490at2759"/>
<gene>
    <name evidence="1" type="ORF">NCGR_LOCUS41143</name>
</gene>
<reference evidence="1" key="1">
    <citation type="submission" date="2020-10" db="EMBL/GenBank/DDBJ databases">
        <authorList>
            <person name="Han B."/>
            <person name="Lu T."/>
            <person name="Zhao Q."/>
            <person name="Huang X."/>
            <person name="Zhao Y."/>
        </authorList>
    </citation>
    <scope>NUCLEOTIDE SEQUENCE</scope>
</reference>
<sequence length="117" mass="13414">MHHVLSLLPVEDAVRTSVLARRWRYLWKFAAGLRLGCLDMIEPVSVNALRKFVDSLLLLRGGSPLQAFELRVGDFSDGDDEPRVNLWFRHAVTCKVRVLKLHLHGFCWKTFLLSPST</sequence>
<comment type="caution">
    <text evidence="1">The sequence shown here is derived from an EMBL/GenBank/DDBJ whole genome shotgun (WGS) entry which is preliminary data.</text>
</comment>
<organism evidence="1 2">
    <name type="scientific">Miscanthus lutarioriparius</name>
    <dbReference type="NCBI Taxonomy" id="422564"/>
    <lineage>
        <taxon>Eukaryota</taxon>
        <taxon>Viridiplantae</taxon>
        <taxon>Streptophyta</taxon>
        <taxon>Embryophyta</taxon>
        <taxon>Tracheophyta</taxon>
        <taxon>Spermatophyta</taxon>
        <taxon>Magnoliopsida</taxon>
        <taxon>Liliopsida</taxon>
        <taxon>Poales</taxon>
        <taxon>Poaceae</taxon>
        <taxon>PACMAD clade</taxon>
        <taxon>Panicoideae</taxon>
        <taxon>Andropogonodae</taxon>
        <taxon>Andropogoneae</taxon>
        <taxon>Saccharinae</taxon>
        <taxon>Miscanthus</taxon>
    </lineage>
</organism>